<evidence type="ECO:0000313" key="1">
    <source>
        <dbReference type="EMBL" id="PRQ42548.1"/>
    </source>
</evidence>
<dbReference type="Proteomes" id="UP000238479">
    <property type="component" value="Chromosome 3"/>
</dbReference>
<dbReference type="AlphaFoldDB" id="A0A2P6R7Z6"/>
<dbReference type="EMBL" id="PDCK01000041">
    <property type="protein sequence ID" value="PRQ42548.1"/>
    <property type="molecule type" value="Genomic_DNA"/>
</dbReference>
<proteinExistence type="predicted"/>
<gene>
    <name evidence="1" type="ORF">RchiOBHm_Chr3g0458861</name>
</gene>
<protein>
    <submittedName>
        <fullName evidence="1">Uncharacterized protein</fullName>
    </submittedName>
</protein>
<name>A0A2P6R7Z6_ROSCH</name>
<evidence type="ECO:0000313" key="2">
    <source>
        <dbReference type="Proteomes" id="UP000238479"/>
    </source>
</evidence>
<dbReference type="Gramene" id="PRQ42548">
    <property type="protein sequence ID" value="PRQ42548"/>
    <property type="gene ID" value="RchiOBHm_Chr3g0458861"/>
</dbReference>
<keyword evidence="2" id="KW-1185">Reference proteome</keyword>
<reference evidence="1 2" key="1">
    <citation type="journal article" date="2018" name="Nat. Genet.">
        <title>The Rosa genome provides new insights in the design of modern roses.</title>
        <authorList>
            <person name="Bendahmane M."/>
        </authorList>
    </citation>
    <scope>NUCLEOTIDE SEQUENCE [LARGE SCALE GENOMIC DNA]</scope>
    <source>
        <strain evidence="2">cv. Old Blush</strain>
    </source>
</reference>
<sequence length="105" mass="12486">MMEDYERWLSVLRGIDGTVWSLLHWMGRLICRSPALVLVCVCYRGRNMHVPKGLWWSLDSERLGCWRWSPGGDLGFCHEDWQWWWLGALGWWWISRGGFVLGLFV</sequence>
<comment type="caution">
    <text evidence="1">The sequence shown here is derived from an EMBL/GenBank/DDBJ whole genome shotgun (WGS) entry which is preliminary data.</text>
</comment>
<accession>A0A2P6R7Z6</accession>
<organism evidence="1 2">
    <name type="scientific">Rosa chinensis</name>
    <name type="common">China rose</name>
    <dbReference type="NCBI Taxonomy" id="74649"/>
    <lineage>
        <taxon>Eukaryota</taxon>
        <taxon>Viridiplantae</taxon>
        <taxon>Streptophyta</taxon>
        <taxon>Embryophyta</taxon>
        <taxon>Tracheophyta</taxon>
        <taxon>Spermatophyta</taxon>
        <taxon>Magnoliopsida</taxon>
        <taxon>eudicotyledons</taxon>
        <taxon>Gunneridae</taxon>
        <taxon>Pentapetalae</taxon>
        <taxon>rosids</taxon>
        <taxon>fabids</taxon>
        <taxon>Rosales</taxon>
        <taxon>Rosaceae</taxon>
        <taxon>Rosoideae</taxon>
        <taxon>Rosoideae incertae sedis</taxon>
        <taxon>Rosa</taxon>
    </lineage>
</organism>